<dbReference type="EMBL" id="VIWT01000006">
    <property type="protein sequence ID" value="TWF73350.1"/>
    <property type="molecule type" value="Genomic_DNA"/>
</dbReference>
<keyword evidence="1" id="KW-0812">Transmembrane</keyword>
<reference evidence="2 3" key="1">
    <citation type="submission" date="2019-06" db="EMBL/GenBank/DDBJ databases">
        <title>Sequencing the genomes of 1000 actinobacteria strains.</title>
        <authorList>
            <person name="Klenk H.-P."/>
        </authorList>
    </citation>
    <scope>NUCLEOTIDE SEQUENCE [LARGE SCALE GENOMIC DNA]</scope>
    <source>
        <strain evidence="2 3">DSM 44826</strain>
    </source>
</reference>
<dbReference type="SUPFAM" id="SSF103473">
    <property type="entry name" value="MFS general substrate transporter"/>
    <property type="match status" value="1"/>
</dbReference>
<dbReference type="AlphaFoldDB" id="A0A561SES4"/>
<keyword evidence="1" id="KW-0472">Membrane</keyword>
<feature type="transmembrane region" description="Helical" evidence="1">
    <location>
        <begin position="277"/>
        <end position="296"/>
    </location>
</feature>
<protein>
    <submittedName>
        <fullName evidence="2">MFS transporter</fullName>
    </submittedName>
</protein>
<feature type="transmembrane region" description="Helical" evidence="1">
    <location>
        <begin position="364"/>
        <end position="386"/>
    </location>
</feature>
<feature type="transmembrane region" description="Helical" evidence="1">
    <location>
        <begin position="175"/>
        <end position="195"/>
    </location>
</feature>
<comment type="caution">
    <text evidence="2">The sequence shown here is derived from an EMBL/GenBank/DDBJ whole genome shotgun (WGS) entry which is preliminary data.</text>
</comment>
<dbReference type="GO" id="GO:0022857">
    <property type="term" value="F:transmembrane transporter activity"/>
    <property type="evidence" value="ECO:0007669"/>
    <property type="project" value="InterPro"/>
</dbReference>
<keyword evidence="1" id="KW-1133">Transmembrane helix</keyword>
<evidence type="ECO:0000313" key="3">
    <source>
        <dbReference type="Proteomes" id="UP000317940"/>
    </source>
</evidence>
<evidence type="ECO:0000256" key="1">
    <source>
        <dbReference type="SAM" id="Phobius"/>
    </source>
</evidence>
<name>A0A561SES4_9ACTN</name>
<feature type="transmembrane region" description="Helical" evidence="1">
    <location>
        <begin position="49"/>
        <end position="67"/>
    </location>
</feature>
<dbReference type="Proteomes" id="UP000317940">
    <property type="component" value="Unassembled WGS sequence"/>
</dbReference>
<dbReference type="Pfam" id="PF07690">
    <property type="entry name" value="MFS_1"/>
    <property type="match status" value="1"/>
</dbReference>
<feature type="transmembrane region" description="Helical" evidence="1">
    <location>
        <begin position="216"/>
        <end position="237"/>
    </location>
</feature>
<gene>
    <name evidence="2" type="ORF">FHX73_16501</name>
</gene>
<keyword evidence="3" id="KW-1185">Reference proteome</keyword>
<evidence type="ECO:0000313" key="2">
    <source>
        <dbReference type="EMBL" id="TWF73350.1"/>
    </source>
</evidence>
<dbReference type="OrthoDB" id="9180256at2"/>
<feature type="transmembrane region" description="Helical" evidence="1">
    <location>
        <begin position="249"/>
        <end position="270"/>
    </location>
</feature>
<dbReference type="Gene3D" id="1.20.1250.20">
    <property type="entry name" value="MFS general substrate transporter like domains"/>
    <property type="match status" value="2"/>
</dbReference>
<dbReference type="InterPro" id="IPR036259">
    <property type="entry name" value="MFS_trans_sf"/>
</dbReference>
<organism evidence="2 3">
    <name type="scientific">Kitasatospora viridis</name>
    <dbReference type="NCBI Taxonomy" id="281105"/>
    <lineage>
        <taxon>Bacteria</taxon>
        <taxon>Bacillati</taxon>
        <taxon>Actinomycetota</taxon>
        <taxon>Actinomycetes</taxon>
        <taxon>Kitasatosporales</taxon>
        <taxon>Streptomycetaceae</taxon>
        <taxon>Kitasatospora</taxon>
    </lineage>
</organism>
<feature type="transmembrane region" description="Helical" evidence="1">
    <location>
        <begin position="20"/>
        <end position="43"/>
    </location>
</feature>
<sequence length="408" mass="40798">MSARSALHGVVRLAGPRLPVVSFLARLPAALCPTGTLLMVTAFGGVARGGIVAGVLWAGQAVGGPVLGRSADRLGHRPVILAASVANALMTTALVLATLARWPLAVQAGCALLAGLTVPQIGPLSRTRWIDLASRHRDGRELVGSALSFDAVVDEASFVVGPALVGILAWAVHPAAGLVCAAVLMAVFGTVFALHPSAPGAAPRAVRTGRLLSRPLLVLLAVAALQGMVFGATNTGVQDLARGDAGVGGLVWSAMGATSAAAGVLLAAFSERFDLTVRLRVALAAQALLALTLLLVEGAVGATLAVAAIGLAVAPALIALFGLVERIAPVDRMGEAMTFLGSGMIAGQGLAVVAAGRLAGGHGYSAAFSMTCAAGGLAVLLALMLVRRPRYPAGHQSAPQPVVTASSV</sequence>
<feature type="transmembrane region" description="Helical" evidence="1">
    <location>
        <begin position="302"/>
        <end position="324"/>
    </location>
</feature>
<feature type="transmembrane region" description="Helical" evidence="1">
    <location>
        <begin position="336"/>
        <end position="358"/>
    </location>
</feature>
<dbReference type="RefSeq" id="WP_145911291.1">
    <property type="nucleotide sequence ID" value="NZ_BAAAMZ010000005.1"/>
</dbReference>
<dbReference type="PANTHER" id="PTHR23542">
    <property type="match status" value="1"/>
</dbReference>
<accession>A0A561SES4</accession>
<proteinExistence type="predicted"/>
<dbReference type="InterPro" id="IPR011701">
    <property type="entry name" value="MFS"/>
</dbReference>
<feature type="transmembrane region" description="Helical" evidence="1">
    <location>
        <begin position="79"/>
        <end position="99"/>
    </location>
</feature>
<dbReference type="PANTHER" id="PTHR23542:SF1">
    <property type="entry name" value="MAJOR FACILITATOR SUPERFAMILY (MFS) PROFILE DOMAIN-CONTAINING PROTEIN"/>
    <property type="match status" value="1"/>
</dbReference>